<gene>
    <name evidence="3" type="ORF">Tsubulata_013834</name>
</gene>
<keyword evidence="4" id="KW-1185">Reference proteome</keyword>
<organism evidence="3 4">
    <name type="scientific">Turnera subulata</name>
    <dbReference type="NCBI Taxonomy" id="218843"/>
    <lineage>
        <taxon>Eukaryota</taxon>
        <taxon>Viridiplantae</taxon>
        <taxon>Streptophyta</taxon>
        <taxon>Embryophyta</taxon>
        <taxon>Tracheophyta</taxon>
        <taxon>Spermatophyta</taxon>
        <taxon>Magnoliopsida</taxon>
        <taxon>eudicotyledons</taxon>
        <taxon>Gunneridae</taxon>
        <taxon>Pentapetalae</taxon>
        <taxon>rosids</taxon>
        <taxon>fabids</taxon>
        <taxon>Malpighiales</taxon>
        <taxon>Passifloraceae</taxon>
        <taxon>Turnera</taxon>
    </lineage>
</organism>
<evidence type="ECO:0000259" key="2">
    <source>
        <dbReference type="Pfam" id="PF07647"/>
    </source>
</evidence>
<dbReference type="AlphaFoldDB" id="A0A9Q0JIY9"/>
<evidence type="ECO:0000256" key="1">
    <source>
        <dbReference type="SAM" id="MobiDB-lite"/>
    </source>
</evidence>
<dbReference type="Pfam" id="PF07647">
    <property type="entry name" value="SAM_2"/>
    <property type="match status" value="1"/>
</dbReference>
<dbReference type="InterPro" id="IPR013761">
    <property type="entry name" value="SAM/pointed_sf"/>
</dbReference>
<feature type="region of interest" description="Disordered" evidence="1">
    <location>
        <begin position="213"/>
        <end position="238"/>
    </location>
</feature>
<accession>A0A9Q0JIY9</accession>
<evidence type="ECO:0000313" key="4">
    <source>
        <dbReference type="Proteomes" id="UP001141552"/>
    </source>
</evidence>
<dbReference type="SUPFAM" id="SSF47769">
    <property type="entry name" value="SAM/Pointed domain"/>
    <property type="match status" value="1"/>
</dbReference>
<dbReference type="PANTHER" id="PTHR33915">
    <property type="entry name" value="OSJNBA0033G05.11 PROTEIN"/>
    <property type="match status" value="1"/>
</dbReference>
<sequence>MDWFSWLANTNLDSTLVYEYGLAFARNELQAEDLAHFNHEFLQSMGISVAKHRLEILKLARKEVRAGPNSLSRLILAMNKTKKSLKKCFTKWVSHHQDSSTKATPEGGGGIGLQWKGALSRKWKSGKELKLELPPPPPPPILKSRQVKSGPLDGRLQENLMGTAINRNNLKLSGPLDGKIYERFVFSNGSPMLIGIPDGRVPQRYMVNNSRSPRLTASFNGRPASPKPFGERRNGGGEAACDFDDNSLWTALFRDMKPT</sequence>
<dbReference type="EMBL" id="JAKUCV010002367">
    <property type="protein sequence ID" value="KAJ4842882.1"/>
    <property type="molecule type" value="Genomic_DNA"/>
</dbReference>
<dbReference type="Gene3D" id="1.10.150.50">
    <property type="entry name" value="Transcription Factor, Ets-1"/>
    <property type="match status" value="1"/>
</dbReference>
<feature type="domain" description="SAM" evidence="2">
    <location>
        <begin position="20"/>
        <end position="58"/>
    </location>
</feature>
<reference evidence="3" key="1">
    <citation type="submission" date="2022-02" db="EMBL/GenBank/DDBJ databases">
        <authorList>
            <person name="Henning P.M."/>
            <person name="McCubbin A.G."/>
            <person name="Shore J.S."/>
        </authorList>
    </citation>
    <scope>NUCLEOTIDE SEQUENCE</scope>
    <source>
        <strain evidence="3">F60SS</strain>
        <tissue evidence="3">Leaves</tissue>
    </source>
</reference>
<protein>
    <recommendedName>
        <fullName evidence="2">SAM domain-containing protein</fullName>
    </recommendedName>
</protein>
<dbReference type="OrthoDB" id="1887912at2759"/>
<evidence type="ECO:0000313" key="3">
    <source>
        <dbReference type="EMBL" id="KAJ4842882.1"/>
    </source>
</evidence>
<proteinExistence type="predicted"/>
<dbReference type="CDD" id="cd09487">
    <property type="entry name" value="SAM_superfamily"/>
    <property type="match status" value="1"/>
</dbReference>
<comment type="caution">
    <text evidence="3">The sequence shown here is derived from an EMBL/GenBank/DDBJ whole genome shotgun (WGS) entry which is preliminary data.</text>
</comment>
<reference evidence="3" key="2">
    <citation type="journal article" date="2023" name="Plants (Basel)">
        <title>Annotation of the Turnera subulata (Passifloraceae) Draft Genome Reveals the S-Locus Evolved after the Divergence of Turneroideae from Passifloroideae in a Stepwise Manner.</title>
        <authorList>
            <person name="Henning P.M."/>
            <person name="Roalson E.H."/>
            <person name="Mir W."/>
            <person name="McCubbin A.G."/>
            <person name="Shore J.S."/>
        </authorList>
    </citation>
    <scope>NUCLEOTIDE SEQUENCE</scope>
    <source>
        <strain evidence="3">F60SS</strain>
    </source>
</reference>
<dbReference type="PANTHER" id="PTHR33915:SF3">
    <property type="entry name" value="STERILE ALPHA MOTIF (SAM) DOMAIN PROTEIN"/>
    <property type="match status" value="1"/>
</dbReference>
<dbReference type="Proteomes" id="UP001141552">
    <property type="component" value="Unassembled WGS sequence"/>
</dbReference>
<dbReference type="InterPro" id="IPR001660">
    <property type="entry name" value="SAM"/>
</dbReference>
<name>A0A9Q0JIY9_9ROSI</name>